<dbReference type="HAMAP" id="MF_00600">
    <property type="entry name" value="CH60"/>
    <property type="match status" value="1"/>
</dbReference>
<dbReference type="EMBL" id="JAIQDJ010000001">
    <property type="protein sequence ID" value="MBZ4184813.1"/>
    <property type="molecule type" value="Genomic_DNA"/>
</dbReference>
<dbReference type="RefSeq" id="WP_223625496.1">
    <property type="nucleotide sequence ID" value="NZ_JAIQDJ010000001.1"/>
</dbReference>
<evidence type="ECO:0000256" key="1">
    <source>
        <dbReference type="ARBA" id="ARBA00006607"/>
    </source>
</evidence>
<dbReference type="InterPro" id="IPR002423">
    <property type="entry name" value="Cpn60/GroEL/TCP-1"/>
</dbReference>
<dbReference type="Gene3D" id="3.50.7.10">
    <property type="entry name" value="GroEL"/>
    <property type="match status" value="1"/>
</dbReference>
<comment type="caution">
    <text evidence="9">The sequence shown here is derived from an EMBL/GenBank/DDBJ whole genome shotgun (WGS) entry which is preliminary data.</text>
</comment>
<dbReference type="Gene3D" id="3.30.260.10">
    <property type="entry name" value="TCP-1-like chaperonin intermediate domain"/>
    <property type="match status" value="1"/>
</dbReference>
<dbReference type="InterPro" id="IPR018370">
    <property type="entry name" value="Chaperonin_Cpn60_CS"/>
</dbReference>
<dbReference type="Proteomes" id="UP001430290">
    <property type="component" value="Unassembled WGS sequence"/>
</dbReference>
<dbReference type="PANTHER" id="PTHR45633">
    <property type="entry name" value="60 KDA HEAT SHOCK PROTEIN, MITOCHONDRIAL"/>
    <property type="match status" value="1"/>
</dbReference>
<evidence type="ECO:0000256" key="3">
    <source>
        <dbReference type="ARBA" id="ARBA00022840"/>
    </source>
</evidence>
<comment type="subunit">
    <text evidence="6 8">Forms a cylinder of 14 subunits composed of two heptameric rings stacked back-to-back. Interacts with the co-chaperonin GroES.</text>
</comment>
<dbReference type="SUPFAM" id="SSF52029">
    <property type="entry name" value="GroEL apical domain-like"/>
    <property type="match status" value="1"/>
</dbReference>
<dbReference type="Pfam" id="PF00118">
    <property type="entry name" value="Cpn60_TCP1"/>
    <property type="match status" value="1"/>
</dbReference>
<reference evidence="9" key="1">
    <citation type="submission" date="2021-09" db="EMBL/GenBank/DDBJ databases">
        <authorList>
            <person name="Wu T."/>
            <person name="Guo S.Z."/>
        </authorList>
    </citation>
    <scope>NUCLEOTIDE SEQUENCE</scope>
    <source>
        <strain evidence="9">RSS-23</strain>
    </source>
</reference>
<dbReference type="NCBIfam" id="NF009489">
    <property type="entry name" value="PRK12851.1"/>
    <property type="match status" value="1"/>
</dbReference>
<comment type="subcellular location">
    <subcellularLocation>
        <location evidence="6">Cytoplasm</location>
    </subcellularLocation>
</comment>
<keyword evidence="2 6" id="KW-0547">Nucleotide-binding</keyword>
<dbReference type="InterPro" id="IPR027413">
    <property type="entry name" value="GROEL-like_equatorial_sf"/>
</dbReference>
<dbReference type="NCBIfam" id="NF009488">
    <property type="entry name" value="PRK12850.1"/>
    <property type="match status" value="1"/>
</dbReference>
<comment type="similarity">
    <text evidence="1 6 7">Belongs to the chaperonin (HSP60) family.</text>
</comment>
<name>A0ABS7TAD5_9GAMM</name>
<evidence type="ECO:0000256" key="6">
    <source>
        <dbReference type="HAMAP-Rule" id="MF_00600"/>
    </source>
</evidence>
<accession>A0ABS7TAD5</accession>
<evidence type="ECO:0000256" key="7">
    <source>
        <dbReference type="RuleBase" id="RU000418"/>
    </source>
</evidence>
<evidence type="ECO:0000256" key="4">
    <source>
        <dbReference type="ARBA" id="ARBA00023186"/>
    </source>
</evidence>
<dbReference type="NCBIfam" id="NF009487">
    <property type="entry name" value="PRK12849.1"/>
    <property type="match status" value="1"/>
</dbReference>
<feature type="binding site" evidence="6">
    <location>
        <begin position="30"/>
        <end position="33"/>
    </location>
    <ligand>
        <name>ATP</name>
        <dbReference type="ChEBI" id="CHEBI:30616"/>
    </ligand>
</feature>
<evidence type="ECO:0000256" key="8">
    <source>
        <dbReference type="RuleBase" id="RU000419"/>
    </source>
</evidence>
<keyword evidence="10" id="KW-1185">Reference proteome</keyword>
<dbReference type="PRINTS" id="PR00298">
    <property type="entry name" value="CHAPERONIN60"/>
</dbReference>
<keyword evidence="5 6" id="KW-0413">Isomerase</keyword>
<proteinExistence type="inferred from homology"/>
<comment type="function">
    <text evidence="6 8">Together with its co-chaperonin GroES, plays an essential role in assisting protein folding. The GroEL-GroES system forms a nano-cage that allows encapsulation of the non-native substrate proteins and provides a physical environment optimized to promote and accelerate protein folding.</text>
</comment>
<dbReference type="NCBIfam" id="TIGR02348">
    <property type="entry name" value="GroEL"/>
    <property type="match status" value="1"/>
</dbReference>
<evidence type="ECO:0000256" key="5">
    <source>
        <dbReference type="ARBA" id="ARBA00023235"/>
    </source>
</evidence>
<keyword evidence="4 6" id="KW-0143">Chaperone</keyword>
<dbReference type="SUPFAM" id="SSF48592">
    <property type="entry name" value="GroEL equatorial domain-like"/>
    <property type="match status" value="1"/>
</dbReference>
<dbReference type="EC" id="5.6.1.7" evidence="6"/>
<feature type="binding site" evidence="6">
    <location>
        <position position="415"/>
    </location>
    <ligand>
        <name>ATP</name>
        <dbReference type="ChEBI" id="CHEBI:30616"/>
    </ligand>
</feature>
<gene>
    <name evidence="6 9" type="primary">groL</name>
    <name evidence="6" type="synonym">groEL</name>
    <name evidence="9" type="ORF">K7B09_00535</name>
</gene>
<evidence type="ECO:0000313" key="9">
    <source>
        <dbReference type="EMBL" id="MBZ4184813.1"/>
    </source>
</evidence>
<feature type="binding site" evidence="6">
    <location>
        <begin position="87"/>
        <end position="91"/>
    </location>
    <ligand>
        <name>ATP</name>
        <dbReference type="ChEBI" id="CHEBI:30616"/>
    </ligand>
</feature>
<keyword evidence="3 6" id="KW-0067">ATP-binding</keyword>
<feature type="binding site" evidence="6">
    <location>
        <begin position="479"/>
        <end position="481"/>
    </location>
    <ligand>
        <name>ATP</name>
        <dbReference type="ChEBI" id="CHEBI:30616"/>
    </ligand>
</feature>
<dbReference type="InterPro" id="IPR027410">
    <property type="entry name" value="TCP-1-like_intermed_sf"/>
</dbReference>
<organism evidence="9 10">
    <name type="scientific">Thermomonas beijingensis</name>
    <dbReference type="NCBI Taxonomy" id="2872701"/>
    <lineage>
        <taxon>Bacteria</taxon>
        <taxon>Pseudomonadati</taxon>
        <taxon>Pseudomonadota</taxon>
        <taxon>Gammaproteobacteria</taxon>
        <taxon>Lysobacterales</taxon>
        <taxon>Lysobacteraceae</taxon>
        <taxon>Thermomonas</taxon>
    </lineage>
</organism>
<dbReference type="SUPFAM" id="SSF54849">
    <property type="entry name" value="GroEL-intermediate domain like"/>
    <property type="match status" value="1"/>
</dbReference>
<sequence>MTAKDIRFGEDARSRMVRGVNVLANAVKATLGPKGRNVVLQKSFGAPTITKDGVSVAKEIELADAFENMGAQMVKEVASKTSDNAGDGTTTATVLAQAFIREGMKAVAAGMNPMDLKRGIDQAVKAAVGELKALSKPSSTSKEIAQVGTISANSDANIGDLIAQAMDKVGKEGVITVEDGSGLDNELDVVEGMQFDRGYLSPYFVNNQQSMQAELDDPYILLHDKKISNVRDLLPVLEGAAKAGKPLLIVAEEVEGEALATLVVNTIRGIVKVCAVKAPGFGDRRKAMLEDMAILTGGTVISEEVGLSLEKATIKDLGRAKKIQVSKENTTIIDGAGEGAGIEARIKQIKAQIEETSSDYDREKLQERVAKLAGGVAVIKVGAATEVEMKEKKARVEDALHATRAAVEEGIVPGGGVALIRAKAAIKDLKGANEDQNHGIAIALRAMEAPLREIVTNAGEEPSVVLNRVAEGKGAFGYNAANGEFGDMIEFGILDPTKVTRTALQNAASIAGLMITTEAMVADAPKKDEPAMPAGGGMGGMGGMDF</sequence>
<protein>
    <recommendedName>
        <fullName evidence="6">Chaperonin GroEL</fullName>
        <ecNumber evidence="6">5.6.1.7</ecNumber>
    </recommendedName>
    <alternativeName>
        <fullName evidence="6">60 kDa chaperonin</fullName>
    </alternativeName>
    <alternativeName>
        <fullName evidence="6">Chaperonin-60</fullName>
        <shortName evidence="6">Cpn60</shortName>
    </alternativeName>
</protein>
<dbReference type="CDD" id="cd03344">
    <property type="entry name" value="GroEL"/>
    <property type="match status" value="1"/>
</dbReference>
<evidence type="ECO:0000313" key="10">
    <source>
        <dbReference type="Proteomes" id="UP001430290"/>
    </source>
</evidence>
<keyword evidence="6" id="KW-0963">Cytoplasm</keyword>
<dbReference type="NCBIfam" id="NF000592">
    <property type="entry name" value="PRK00013.1"/>
    <property type="match status" value="1"/>
</dbReference>
<feature type="binding site" evidence="6">
    <location>
        <position position="495"/>
    </location>
    <ligand>
        <name>ATP</name>
        <dbReference type="ChEBI" id="CHEBI:30616"/>
    </ligand>
</feature>
<evidence type="ECO:0000256" key="2">
    <source>
        <dbReference type="ARBA" id="ARBA00022741"/>
    </source>
</evidence>
<dbReference type="Gene3D" id="1.10.560.10">
    <property type="entry name" value="GroEL-like equatorial domain"/>
    <property type="match status" value="1"/>
</dbReference>
<dbReference type="InterPro" id="IPR001844">
    <property type="entry name" value="Cpn60/GroEL"/>
</dbReference>
<dbReference type="PROSITE" id="PS00296">
    <property type="entry name" value="CHAPERONINS_CPN60"/>
    <property type="match status" value="1"/>
</dbReference>
<dbReference type="InterPro" id="IPR027409">
    <property type="entry name" value="GroEL-like_apical_dom_sf"/>
</dbReference>
<feature type="binding site" evidence="6">
    <location>
        <position position="51"/>
    </location>
    <ligand>
        <name>ATP</name>
        <dbReference type="ChEBI" id="CHEBI:30616"/>
    </ligand>
</feature>